<accession>A0A8S3KHN1</accession>
<reference evidence="2" key="1">
    <citation type="submission" date="2021-02" db="EMBL/GenBank/DDBJ databases">
        <authorList>
            <person name="Nowell W R."/>
        </authorList>
    </citation>
    <scope>NUCLEOTIDE SEQUENCE</scope>
</reference>
<feature type="compositionally biased region" description="Basic and acidic residues" evidence="1">
    <location>
        <begin position="59"/>
        <end position="79"/>
    </location>
</feature>
<evidence type="ECO:0000256" key="1">
    <source>
        <dbReference type="SAM" id="MobiDB-lite"/>
    </source>
</evidence>
<dbReference type="EMBL" id="CAJOBI010369469">
    <property type="protein sequence ID" value="CAF5229312.1"/>
    <property type="molecule type" value="Genomic_DNA"/>
</dbReference>
<evidence type="ECO:0000313" key="3">
    <source>
        <dbReference type="Proteomes" id="UP000676336"/>
    </source>
</evidence>
<feature type="non-terminal residue" evidence="2">
    <location>
        <position position="1"/>
    </location>
</feature>
<sequence>NDRMHCVDILDGLTKYFLGAFDAEVPNDYHPITTTVQRQRETYLGRIGLRHFRLNVERRRNERNNQEQTPEKNTIDTHIESGAVNISTVSI</sequence>
<protein>
    <submittedName>
        <fullName evidence="2">Uncharacterized protein</fullName>
    </submittedName>
</protein>
<dbReference type="AlphaFoldDB" id="A0A8S3KHN1"/>
<name>A0A8S3KHN1_9BILA</name>
<proteinExistence type="predicted"/>
<gene>
    <name evidence="2" type="ORF">SMN809_LOCUS86232</name>
</gene>
<evidence type="ECO:0000313" key="2">
    <source>
        <dbReference type="EMBL" id="CAF5229312.1"/>
    </source>
</evidence>
<feature type="region of interest" description="Disordered" evidence="1">
    <location>
        <begin position="59"/>
        <end position="91"/>
    </location>
</feature>
<comment type="caution">
    <text evidence="2">The sequence shown here is derived from an EMBL/GenBank/DDBJ whole genome shotgun (WGS) entry which is preliminary data.</text>
</comment>
<dbReference type="Proteomes" id="UP000676336">
    <property type="component" value="Unassembled WGS sequence"/>
</dbReference>
<organism evidence="2 3">
    <name type="scientific">Rotaria magnacalcarata</name>
    <dbReference type="NCBI Taxonomy" id="392030"/>
    <lineage>
        <taxon>Eukaryota</taxon>
        <taxon>Metazoa</taxon>
        <taxon>Spiralia</taxon>
        <taxon>Gnathifera</taxon>
        <taxon>Rotifera</taxon>
        <taxon>Eurotatoria</taxon>
        <taxon>Bdelloidea</taxon>
        <taxon>Philodinida</taxon>
        <taxon>Philodinidae</taxon>
        <taxon>Rotaria</taxon>
    </lineage>
</organism>